<keyword evidence="3" id="KW-1185">Reference proteome</keyword>
<evidence type="ECO:0000313" key="3">
    <source>
        <dbReference type="Proteomes" id="UP001590951"/>
    </source>
</evidence>
<protein>
    <submittedName>
        <fullName evidence="2">Uncharacterized protein</fullName>
    </submittedName>
</protein>
<sequence length="110" mass="11841">MSSSQLGTLLQYDLASPRKCCLQSLVNTISTAAPQCTPSSPGSTDVGWREYIDISAYPTCGVSAAKLVIGEWGRAETLVILIDRKGQRDIIGFGLHLWPLALFIAVLGFL</sequence>
<proteinExistence type="predicted"/>
<evidence type="ECO:0000256" key="1">
    <source>
        <dbReference type="SAM" id="Phobius"/>
    </source>
</evidence>
<evidence type="ECO:0000313" key="2">
    <source>
        <dbReference type="EMBL" id="KAL2047483.1"/>
    </source>
</evidence>
<keyword evidence="1" id="KW-1133">Transmembrane helix</keyword>
<accession>A0ABR4AVG6</accession>
<keyword evidence="1" id="KW-0812">Transmembrane</keyword>
<reference evidence="2 3" key="1">
    <citation type="submission" date="2024-09" db="EMBL/GenBank/DDBJ databases">
        <title>Rethinking Asexuality: The Enigmatic Case of Functional Sexual Genes in Lepraria (Stereocaulaceae).</title>
        <authorList>
            <person name="Doellman M."/>
            <person name="Sun Y."/>
            <person name="Barcenas-Pena A."/>
            <person name="Lumbsch H.T."/>
            <person name="Grewe F."/>
        </authorList>
    </citation>
    <scope>NUCLEOTIDE SEQUENCE [LARGE SCALE GENOMIC DNA]</scope>
    <source>
        <strain evidence="2 3">Grewe 0041</strain>
    </source>
</reference>
<dbReference type="Proteomes" id="UP001590951">
    <property type="component" value="Unassembled WGS sequence"/>
</dbReference>
<dbReference type="EMBL" id="JBHFEH010000099">
    <property type="protein sequence ID" value="KAL2047483.1"/>
    <property type="molecule type" value="Genomic_DNA"/>
</dbReference>
<keyword evidence="1" id="KW-0472">Membrane</keyword>
<comment type="caution">
    <text evidence="2">The sequence shown here is derived from an EMBL/GenBank/DDBJ whole genome shotgun (WGS) entry which is preliminary data.</text>
</comment>
<gene>
    <name evidence="2" type="ORF">ABVK25_011467</name>
</gene>
<name>A0ABR4AVG6_9LECA</name>
<feature type="transmembrane region" description="Helical" evidence="1">
    <location>
        <begin position="90"/>
        <end position="109"/>
    </location>
</feature>
<organism evidence="2 3">
    <name type="scientific">Lepraria finkii</name>
    <dbReference type="NCBI Taxonomy" id="1340010"/>
    <lineage>
        <taxon>Eukaryota</taxon>
        <taxon>Fungi</taxon>
        <taxon>Dikarya</taxon>
        <taxon>Ascomycota</taxon>
        <taxon>Pezizomycotina</taxon>
        <taxon>Lecanoromycetes</taxon>
        <taxon>OSLEUM clade</taxon>
        <taxon>Lecanoromycetidae</taxon>
        <taxon>Lecanorales</taxon>
        <taxon>Lecanorineae</taxon>
        <taxon>Stereocaulaceae</taxon>
        <taxon>Lepraria</taxon>
    </lineage>
</organism>